<dbReference type="EMBL" id="JRAA01000001">
    <property type="protein sequence ID" value="KHF25637.1"/>
    <property type="molecule type" value="Genomic_DNA"/>
</dbReference>
<keyword evidence="3" id="KW-1185">Reference proteome</keyword>
<dbReference type="GeneID" id="86991005"/>
<dbReference type="AlphaFoldDB" id="A0A0B0HAD2"/>
<organism evidence="1 3">
    <name type="scientific">Solemya velum gill symbiont</name>
    <dbReference type="NCBI Taxonomy" id="2340"/>
    <lineage>
        <taxon>Bacteria</taxon>
        <taxon>Pseudomonadati</taxon>
        <taxon>Pseudomonadota</taxon>
        <taxon>Gammaproteobacteria</taxon>
        <taxon>sulfur-oxidizing symbionts</taxon>
    </lineage>
</organism>
<evidence type="ECO:0000313" key="4">
    <source>
        <dbReference type="Proteomes" id="UP000190962"/>
    </source>
</evidence>
<dbReference type="Proteomes" id="UP000190962">
    <property type="component" value="Unassembled WGS sequence"/>
</dbReference>
<name>A0A0B0HAD2_SOVGS</name>
<reference evidence="2 4" key="2">
    <citation type="submission" date="2016-11" db="EMBL/GenBank/DDBJ databases">
        <title>Mixed transmission modes and dynamic genome evolution in an obligate animal-bacterial symbiosis.</title>
        <authorList>
            <person name="Russell S.L."/>
            <person name="Corbett-Detig R.B."/>
            <person name="Cavanaugh C.M."/>
        </authorList>
    </citation>
    <scope>NUCLEOTIDE SEQUENCE [LARGE SCALE GENOMIC DNA]</scope>
    <source>
        <strain evidence="2">MA-KB16</strain>
    </source>
</reference>
<dbReference type="RefSeq" id="WP_043115304.1">
    <property type="nucleotide sequence ID" value="NZ_JRAA01000001.1"/>
</dbReference>
<evidence type="ECO:0000313" key="2">
    <source>
        <dbReference type="EMBL" id="OOY35754.1"/>
    </source>
</evidence>
<proteinExistence type="predicted"/>
<sequence>MMRRPRLTFENSDGRGEQLAELMRRYAHTAYPPGGSECAATSRETLLDYAAKAADGSLAISSRQLPMIKAAIKWYYAEIVDDTMQRDRLLNAFQKHANMPKSKEM</sequence>
<comment type="caution">
    <text evidence="1">The sequence shown here is derived from an EMBL/GenBank/DDBJ whole genome shotgun (WGS) entry which is preliminary data.</text>
</comment>
<dbReference type="OrthoDB" id="5801546at2"/>
<protein>
    <submittedName>
        <fullName evidence="1">Uncharacterized protein</fullName>
    </submittedName>
</protein>
<reference evidence="1 3" key="1">
    <citation type="journal article" date="2014" name="BMC Genomics">
        <title>The genome of the intracellular bacterium of the coastal bivalve, Solemya velum: a blueprint for thriving in and out of symbiosis.</title>
        <authorList>
            <person name="Dmytrenko O."/>
            <person name="Russell S.L."/>
            <person name="Loo W.T."/>
            <person name="Fontanez K.M."/>
            <person name="Liao L."/>
            <person name="Roeselers G."/>
            <person name="Sharma R."/>
            <person name="Stewart F.J."/>
            <person name="Newton I.L."/>
            <person name="Woyke T."/>
            <person name="Wu D."/>
            <person name="Lang J.M."/>
            <person name="Eisen J.A."/>
            <person name="Cavanaugh C.M."/>
        </authorList>
    </citation>
    <scope>NUCLEOTIDE SEQUENCE [LARGE SCALE GENOMIC DNA]</scope>
    <source>
        <strain evidence="1 3">WH</strain>
    </source>
</reference>
<dbReference type="EMBL" id="MPNX01000003">
    <property type="protein sequence ID" value="OOY35754.1"/>
    <property type="molecule type" value="Genomic_DNA"/>
</dbReference>
<dbReference type="STRING" id="2340.JV46_12580"/>
<dbReference type="Proteomes" id="UP000030856">
    <property type="component" value="Unassembled WGS sequence"/>
</dbReference>
<evidence type="ECO:0000313" key="1">
    <source>
        <dbReference type="EMBL" id="KHF25637.1"/>
    </source>
</evidence>
<evidence type="ECO:0000313" key="3">
    <source>
        <dbReference type="Proteomes" id="UP000030856"/>
    </source>
</evidence>
<accession>A0A0B0HAD2</accession>
<gene>
    <name evidence="2" type="ORF">BOV88_03710</name>
    <name evidence="1" type="ORF">JV46_12580</name>
</gene>